<dbReference type="InterPro" id="IPR008254">
    <property type="entry name" value="Flavodoxin/NO_synth"/>
</dbReference>
<dbReference type="AlphaFoldDB" id="A0A7X6LWI5"/>
<dbReference type="Proteomes" id="UP000523447">
    <property type="component" value="Unassembled WGS sequence"/>
</dbReference>
<organism evidence="2 3">
    <name type="scientific">Nocardia veterana</name>
    <dbReference type="NCBI Taxonomy" id="132249"/>
    <lineage>
        <taxon>Bacteria</taxon>
        <taxon>Bacillati</taxon>
        <taxon>Actinomycetota</taxon>
        <taxon>Actinomycetes</taxon>
        <taxon>Mycobacteriales</taxon>
        <taxon>Nocardiaceae</taxon>
        <taxon>Nocardia</taxon>
    </lineage>
</organism>
<feature type="domain" description="Flavodoxin-like" evidence="1">
    <location>
        <begin position="4"/>
        <end position="150"/>
    </location>
</feature>
<dbReference type="PANTHER" id="PTHR38030">
    <property type="entry name" value="PROTOPORPHYRINOGEN IX DEHYDROGENASE [MENAQUINONE]"/>
    <property type="match status" value="1"/>
</dbReference>
<dbReference type="SUPFAM" id="SSF52218">
    <property type="entry name" value="Flavoproteins"/>
    <property type="match status" value="1"/>
</dbReference>
<protein>
    <submittedName>
        <fullName evidence="2">Flavodoxin</fullName>
    </submittedName>
</protein>
<dbReference type="EMBL" id="JAAXPE010000004">
    <property type="protein sequence ID" value="NKY85225.1"/>
    <property type="molecule type" value="Genomic_DNA"/>
</dbReference>
<name>A0A7X6LWI5_9NOCA</name>
<evidence type="ECO:0000259" key="1">
    <source>
        <dbReference type="PROSITE" id="PS50902"/>
    </source>
</evidence>
<dbReference type="Pfam" id="PF12724">
    <property type="entry name" value="Flavodoxin_5"/>
    <property type="match status" value="1"/>
</dbReference>
<dbReference type="Gene3D" id="3.40.50.360">
    <property type="match status" value="1"/>
</dbReference>
<proteinExistence type="predicted"/>
<comment type="caution">
    <text evidence="2">The sequence shown here is derived from an EMBL/GenBank/DDBJ whole genome shotgun (WGS) entry which is preliminary data.</text>
</comment>
<dbReference type="InterPro" id="IPR026816">
    <property type="entry name" value="Flavodoxin_dom"/>
</dbReference>
<accession>A0A7X6LWI5</accession>
<sequence length="157" mass="17463">MKAVIVCVSVSHGNTRRIAEAIGEVLDAQVVDPADIDPADLASYDLVGFGSGIFTMNFHPRLREWIRALPPQDRRRAFVFATSGMVEPPFPRYTRSLTALLEQRGYDVVDLFTCRGFDTWWPLRIIGGLSKGHPDTRDIQAARSFAEGLRARLTASS</sequence>
<dbReference type="RefSeq" id="WP_040719238.1">
    <property type="nucleotide sequence ID" value="NZ_CAWPHS010000034.1"/>
</dbReference>
<dbReference type="PANTHER" id="PTHR38030:SF2">
    <property type="entry name" value="PROTOPORPHYRINOGEN IX DEHYDROGENASE [QUINONE]"/>
    <property type="match status" value="1"/>
</dbReference>
<reference evidence="2 3" key="1">
    <citation type="submission" date="2020-04" db="EMBL/GenBank/DDBJ databases">
        <title>MicrobeNet Type strains.</title>
        <authorList>
            <person name="Nicholson A.C."/>
        </authorList>
    </citation>
    <scope>NUCLEOTIDE SEQUENCE [LARGE SCALE GENOMIC DNA]</scope>
    <source>
        <strain evidence="2 3">DSM 44445</strain>
    </source>
</reference>
<evidence type="ECO:0000313" key="2">
    <source>
        <dbReference type="EMBL" id="NKY85225.1"/>
    </source>
</evidence>
<keyword evidence="3" id="KW-1185">Reference proteome</keyword>
<dbReference type="InterPro" id="IPR052200">
    <property type="entry name" value="Protoporphyrinogen_IX_DH"/>
</dbReference>
<dbReference type="PROSITE" id="PS50902">
    <property type="entry name" value="FLAVODOXIN_LIKE"/>
    <property type="match status" value="1"/>
</dbReference>
<dbReference type="GO" id="GO:0070819">
    <property type="term" value="F:menaquinone-dependent protoporphyrinogen oxidase activity"/>
    <property type="evidence" value="ECO:0007669"/>
    <property type="project" value="TreeGrafter"/>
</dbReference>
<dbReference type="InterPro" id="IPR029039">
    <property type="entry name" value="Flavoprotein-like_sf"/>
</dbReference>
<dbReference type="GO" id="GO:0006783">
    <property type="term" value="P:heme biosynthetic process"/>
    <property type="evidence" value="ECO:0007669"/>
    <property type="project" value="TreeGrafter"/>
</dbReference>
<dbReference type="GO" id="GO:0010181">
    <property type="term" value="F:FMN binding"/>
    <property type="evidence" value="ECO:0007669"/>
    <property type="project" value="InterPro"/>
</dbReference>
<gene>
    <name evidence="2" type="ORF">HGA07_06255</name>
</gene>
<evidence type="ECO:0000313" key="3">
    <source>
        <dbReference type="Proteomes" id="UP000523447"/>
    </source>
</evidence>